<keyword evidence="1" id="KW-1133">Transmembrane helix</keyword>
<evidence type="ECO:0000256" key="1">
    <source>
        <dbReference type="SAM" id="Phobius"/>
    </source>
</evidence>
<gene>
    <name evidence="2" type="ORF">PFISCL1PPCAC_6442</name>
</gene>
<organism evidence="2 3">
    <name type="scientific">Pristionchus fissidentatus</name>
    <dbReference type="NCBI Taxonomy" id="1538716"/>
    <lineage>
        <taxon>Eukaryota</taxon>
        <taxon>Metazoa</taxon>
        <taxon>Ecdysozoa</taxon>
        <taxon>Nematoda</taxon>
        <taxon>Chromadorea</taxon>
        <taxon>Rhabditida</taxon>
        <taxon>Rhabditina</taxon>
        <taxon>Diplogasteromorpha</taxon>
        <taxon>Diplogasteroidea</taxon>
        <taxon>Neodiplogasteridae</taxon>
        <taxon>Pristionchus</taxon>
    </lineage>
</organism>
<reference evidence="2" key="1">
    <citation type="submission" date="2023-10" db="EMBL/GenBank/DDBJ databases">
        <title>Genome assembly of Pristionchus species.</title>
        <authorList>
            <person name="Yoshida K."/>
            <person name="Sommer R.J."/>
        </authorList>
    </citation>
    <scope>NUCLEOTIDE SEQUENCE</scope>
    <source>
        <strain evidence="2">RS5133</strain>
    </source>
</reference>
<name>A0AAV5V9A4_9BILA</name>
<feature type="non-terminal residue" evidence="2">
    <location>
        <position position="87"/>
    </location>
</feature>
<keyword evidence="1" id="KW-0812">Transmembrane</keyword>
<dbReference type="Proteomes" id="UP001432322">
    <property type="component" value="Unassembled WGS sequence"/>
</dbReference>
<evidence type="ECO:0000313" key="3">
    <source>
        <dbReference type="Proteomes" id="UP001432322"/>
    </source>
</evidence>
<keyword evidence="3" id="KW-1185">Reference proteome</keyword>
<accession>A0AAV5V9A4</accession>
<feature type="non-terminal residue" evidence="2">
    <location>
        <position position="1"/>
    </location>
</feature>
<proteinExistence type="predicted"/>
<feature type="transmembrane region" description="Helical" evidence="1">
    <location>
        <begin position="40"/>
        <end position="64"/>
    </location>
</feature>
<comment type="caution">
    <text evidence="2">The sequence shown here is derived from an EMBL/GenBank/DDBJ whole genome shotgun (WGS) entry which is preliminary data.</text>
</comment>
<sequence length="87" mass="9921">NSRFSATSQIHGSFCLSFNRILSILSPFTFRTVDKKMFNLMILSGILIPLFLSALPGFLSFSYIGDSIFHGTIYYRPELHNLVRNTK</sequence>
<protein>
    <submittedName>
        <fullName evidence="2">Uncharacterized protein</fullName>
    </submittedName>
</protein>
<evidence type="ECO:0000313" key="2">
    <source>
        <dbReference type="EMBL" id="GMT15145.1"/>
    </source>
</evidence>
<dbReference type="AlphaFoldDB" id="A0AAV5V9A4"/>
<dbReference type="EMBL" id="BTSY01000002">
    <property type="protein sequence ID" value="GMT15145.1"/>
    <property type="molecule type" value="Genomic_DNA"/>
</dbReference>
<keyword evidence="1" id="KW-0472">Membrane</keyword>